<organism evidence="2">
    <name type="scientific">Klebsiella oxytoca</name>
    <dbReference type="NCBI Taxonomy" id="571"/>
    <lineage>
        <taxon>Bacteria</taxon>
        <taxon>Pseudomonadati</taxon>
        <taxon>Pseudomonadota</taxon>
        <taxon>Gammaproteobacteria</taxon>
        <taxon>Enterobacterales</taxon>
        <taxon>Enterobacteriaceae</taxon>
        <taxon>Klebsiella/Raoultella group</taxon>
        <taxon>Klebsiella</taxon>
    </lineage>
</organism>
<dbReference type="Proteomes" id="UP000673434">
    <property type="component" value="Unassembled WGS sequence"/>
</dbReference>
<evidence type="ECO:0000313" key="2">
    <source>
        <dbReference type="EMBL" id="EML7082762.1"/>
    </source>
</evidence>
<dbReference type="Proteomes" id="UP000868497">
    <property type="component" value="Unassembled WGS sequence"/>
</dbReference>
<reference evidence="3" key="2">
    <citation type="submission" date="2020-11" db="EMBL/GenBank/DDBJ databases">
        <authorList>
            <consortium name="NCBI Pathogen Detection Project"/>
        </authorList>
    </citation>
    <scope>NUCLEOTIDE SEQUENCE</scope>
    <source>
        <strain evidence="4">AUSMDU00005748</strain>
        <strain evidence="3">R404</strain>
    </source>
</reference>
<keyword evidence="1" id="KW-0812">Transmembrane</keyword>
<dbReference type="EMBL" id="DACXIC010000028">
    <property type="protein sequence ID" value="HAU4358745.1"/>
    <property type="molecule type" value="Genomic_DNA"/>
</dbReference>
<dbReference type="RefSeq" id="WP_004102413.1">
    <property type="nucleotide sequence ID" value="NZ_ABFNOZ020000095.1"/>
</dbReference>
<accession>A0A9P0TZ13</accession>
<feature type="transmembrane region" description="Helical" evidence="1">
    <location>
        <begin position="178"/>
        <end position="194"/>
    </location>
</feature>
<dbReference type="OrthoDB" id="1425700at2"/>
<reference evidence="3" key="1">
    <citation type="journal article" date="2018" name="Genome Biol.">
        <title>SKESA: strategic k-mer extension for scrupulous assemblies.</title>
        <authorList>
            <person name="Souvorov A."/>
            <person name="Agarwala R."/>
            <person name="Lipman D.J."/>
        </authorList>
    </citation>
    <scope>NUCLEOTIDE SEQUENCE</scope>
    <source>
        <strain evidence="4">AUSMDU00005748</strain>
        <strain evidence="3">R404</strain>
    </source>
</reference>
<name>A0A9P0TZ13_KLEOX</name>
<evidence type="ECO:0000313" key="6">
    <source>
        <dbReference type="Proteomes" id="UP000673434"/>
    </source>
</evidence>
<evidence type="ECO:0000313" key="3">
    <source>
        <dbReference type="EMBL" id="HAT1684443.1"/>
    </source>
</evidence>
<dbReference type="EMBL" id="JAGKON010000026">
    <property type="protein sequence ID" value="MBQ0602570.1"/>
    <property type="molecule type" value="Genomic_DNA"/>
</dbReference>
<reference evidence="5 6" key="3">
    <citation type="submission" date="2021-03" db="EMBL/GenBank/DDBJ databases">
        <authorList>
            <person name="Stanton E."/>
        </authorList>
    </citation>
    <scope>NUCLEOTIDE SEQUENCE [LARGE SCALE GENOMIC DNA]</scope>
    <source>
        <strain evidence="5 6">2020EL-00037</strain>
    </source>
</reference>
<sequence length="203" mass="23023">MTVLKSFFFFLGAACTCAFVVLCLWVDIHYWDYNISELSLTEIVQELVLATIVVIHFLLAKQYKSMRYCNILIGGFFLAMLIRELDALFDLISHGSWVWFALIAALAALINPLIHYRQTMEQLTQYTRTPGYGMLISGLLAILVFSRLFGMQGLWQAILDDGYVRVVKNVVEEGSESFGYMLCLTASIGYYCNFRGTLGQEST</sequence>
<evidence type="ECO:0000313" key="4">
    <source>
        <dbReference type="EMBL" id="HAU4358745.1"/>
    </source>
</evidence>
<evidence type="ECO:0000313" key="5">
    <source>
        <dbReference type="EMBL" id="MBQ0602570.1"/>
    </source>
</evidence>
<dbReference type="Proteomes" id="UP000856143">
    <property type="component" value="Unassembled WGS sequence"/>
</dbReference>
<keyword evidence="1" id="KW-1133">Transmembrane helix</keyword>
<reference evidence="2" key="4">
    <citation type="submission" date="2024-02" db="EMBL/GenBank/DDBJ databases">
        <authorList>
            <consortium name="Clinical and Environmental Microbiology Branch: Whole genome sequencing antimicrobial resistance pathogens in the healthcare setting"/>
        </authorList>
    </citation>
    <scope>NUCLEOTIDE SEQUENCE</scope>
    <source>
        <strain evidence="2">2023BB-00086</strain>
    </source>
</reference>
<dbReference type="GeneID" id="93284759"/>
<feature type="transmembrane region" description="Helical" evidence="1">
    <location>
        <begin position="67"/>
        <end position="85"/>
    </location>
</feature>
<feature type="transmembrane region" description="Helical" evidence="1">
    <location>
        <begin position="97"/>
        <end position="114"/>
    </location>
</feature>
<comment type="caution">
    <text evidence="2">The sequence shown here is derived from an EMBL/GenBank/DDBJ whole genome shotgun (WGS) entry which is preliminary data.</text>
</comment>
<dbReference type="AlphaFoldDB" id="A0A9P0TZ13"/>
<protein>
    <submittedName>
        <fullName evidence="2">Transporter</fullName>
    </submittedName>
</protein>
<keyword evidence="6" id="KW-1185">Reference proteome</keyword>
<feature type="transmembrane region" description="Helical" evidence="1">
    <location>
        <begin position="135"/>
        <end position="158"/>
    </location>
</feature>
<keyword evidence="1" id="KW-0472">Membrane</keyword>
<feature type="transmembrane region" description="Helical" evidence="1">
    <location>
        <begin position="7"/>
        <end position="31"/>
    </location>
</feature>
<evidence type="ECO:0000256" key="1">
    <source>
        <dbReference type="SAM" id="Phobius"/>
    </source>
</evidence>
<feature type="transmembrane region" description="Helical" evidence="1">
    <location>
        <begin position="43"/>
        <end position="60"/>
    </location>
</feature>
<proteinExistence type="predicted"/>
<dbReference type="EMBL" id="ABNOCX020000005">
    <property type="protein sequence ID" value="EML7082762.1"/>
    <property type="molecule type" value="Genomic_DNA"/>
</dbReference>
<gene>
    <name evidence="4" type="ORF">F6W21_20685</name>
    <name evidence="3" type="ORF">I8Y21_005230</name>
    <name evidence="5" type="ORF">J7S78_22430</name>
    <name evidence="2" type="ORF">RYF40_003226</name>
</gene>
<dbReference type="EMBL" id="DACSEO010000098">
    <property type="protein sequence ID" value="HAT1684443.1"/>
    <property type="molecule type" value="Genomic_DNA"/>
</dbReference>